<dbReference type="AlphaFoldDB" id="A0A244CT02"/>
<dbReference type="Proteomes" id="UP000194841">
    <property type="component" value="Unassembled WGS sequence"/>
</dbReference>
<dbReference type="InterPro" id="IPR029063">
    <property type="entry name" value="SAM-dependent_MTases_sf"/>
</dbReference>
<name>A0A244CT02_PSEDV</name>
<evidence type="ECO:0000313" key="1">
    <source>
        <dbReference type="EMBL" id="OUL58750.1"/>
    </source>
</evidence>
<accession>A0A244CT02</accession>
<reference evidence="1 2" key="1">
    <citation type="submission" date="2017-02" db="EMBL/GenBank/DDBJ databases">
        <title>Pseudoalteromonas ulvae TC14 Genome.</title>
        <authorList>
            <person name="Molmeret M."/>
        </authorList>
    </citation>
    <scope>NUCLEOTIDE SEQUENCE [LARGE SCALE GENOMIC DNA]</scope>
    <source>
        <strain evidence="1">TC14</strain>
    </source>
</reference>
<dbReference type="Gene3D" id="3.40.50.150">
    <property type="entry name" value="Vaccinia Virus protein VP39"/>
    <property type="match status" value="1"/>
</dbReference>
<dbReference type="EMBL" id="MWPV01000001">
    <property type="protein sequence ID" value="OUL58750.1"/>
    <property type="molecule type" value="Genomic_DNA"/>
</dbReference>
<dbReference type="RefSeq" id="WP_086742131.1">
    <property type="nucleotide sequence ID" value="NZ_MWPV01000001.1"/>
</dbReference>
<gene>
    <name evidence="1" type="ORF">B1199_00210</name>
</gene>
<dbReference type="OrthoDB" id="6862131at2"/>
<evidence type="ECO:0008006" key="3">
    <source>
        <dbReference type="Google" id="ProtNLM"/>
    </source>
</evidence>
<dbReference type="PANTHER" id="PTHR38451">
    <property type="entry name" value="TRNA (ADENINE(22)-N(1))-METHYLTRANSFERASE"/>
    <property type="match status" value="1"/>
</dbReference>
<organism evidence="1 2">
    <name type="scientific">Pseudoalteromonas ulvae</name>
    <dbReference type="NCBI Taxonomy" id="107327"/>
    <lineage>
        <taxon>Bacteria</taxon>
        <taxon>Pseudomonadati</taxon>
        <taxon>Pseudomonadota</taxon>
        <taxon>Gammaproteobacteria</taxon>
        <taxon>Alteromonadales</taxon>
        <taxon>Pseudoalteromonadaceae</taxon>
        <taxon>Pseudoalteromonas</taxon>
    </lineage>
</organism>
<dbReference type="Pfam" id="PF12847">
    <property type="entry name" value="Methyltransf_18"/>
    <property type="match status" value="1"/>
</dbReference>
<dbReference type="PANTHER" id="PTHR38451:SF1">
    <property type="entry name" value="TRNA (ADENINE(22)-N(1))-METHYLTRANSFERASE"/>
    <property type="match status" value="1"/>
</dbReference>
<comment type="caution">
    <text evidence="1">The sequence shown here is derived from an EMBL/GenBank/DDBJ whole genome shotgun (WGS) entry which is preliminary data.</text>
</comment>
<proteinExistence type="predicted"/>
<dbReference type="FunFam" id="3.40.50.150:FF:000442">
    <property type="entry name" value="tRNA (Adenine22-N1)-methyltransferase TrmK"/>
    <property type="match status" value="1"/>
</dbReference>
<keyword evidence="2" id="KW-1185">Reference proteome</keyword>
<protein>
    <recommendedName>
        <fullName evidence="3">SAM-dependent methyltransferase</fullName>
    </recommendedName>
</protein>
<dbReference type="PIRSF" id="PIRSF028234">
    <property type="entry name" value="UCP028234"/>
    <property type="match status" value="1"/>
</dbReference>
<evidence type="ECO:0000313" key="2">
    <source>
        <dbReference type="Proteomes" id="UP000194841"/>
    </source>
</evidence>
<sequence>MKISKRIKCIEQHIQDHYQHIWDCCCDHGFLGGLLLETKRAPHIHFVDIVPSIMIQLERQLEQFFPLNTPSGTSWLVHCQDVASIDLQAFKHDAHLVVIAGVGGELTAHLVKHISHAHPEINLEFLLCPVNHSYKLRHTLINARLGLKSEFLIEENQRFYEVIHVSSRSATPISPVGDGLWQSNEAAQHHYLSKLLKHYKKSSQQSSLDNDAYVAYQSLYHQLNNAL</sequence>
<dbReference type="InterPro" id="IPR016876">
    <property type="entry name" value="UCP028234"/>
</dbReference>